<keyword evidence="1" id="KW-0472">Membrane</keyword>
<dbReference type="OrthoDB" id="5794962at2759"/>
<sequence>MFARYIYPHRALFSPVLYRKLSLTLYAESSLLFGITFGCVDVLLLFALSPIVESPDCGTIGCFVSDKFLHYWGSSNMANQTSMGILITSLLFITIPSAGVGLIEMIAVTYYHFDNFGYLIQDSRRKTSKSSEK</sequence>
<dbReference type="PANTHER" id="PTHR46955:SF3">
    <property type="entry name" value="G_PROTEIN_RECEP_F1_2 DOMAIN-CONTAINING PROTEIN"/>
    <property type="match status" value="1"/>
</dbReference>
<dbReference type="EMBL" id="KI658777">
    <property type="protein sequence ID" value="ETN81310.1"/>
    <property type="molecule type" value="Genomic_DNA"/>
</dbReference>
<dbReference type="AlphaFoldDB" id="W2TGZ3"/>
<protein>
    <submittedName>
        <fullName evidence="2">Uncharacterized protein</fullName>
    </submittedName>
</protein>
<gene>
    <name evidence="2" type="ORF">NECAME_17919</name>
</gene>
<dbReference type="Proteomes" id="UP000053676">
    <property type="component" value="Unassembled WGS sequence"/>
</dbReference>
<feature type="transmembrane region" description="Helical" evidence="1">
    <location>
        <begin position="85"/>
        <end position="111"/>
    </location>
</feature>
<organism evidence="2 3">
    <name type="scientific">Necator americanus</name>
    <name type="common">Human hookworm</name>
    <dbReference type="NCBI Taxonomy" id="51031"/>
    <lineage>
        <taxon>Eukaryota</taxon>
        <taxon>Metazoa</taxon>
        <taxon>Ecdysozoa</taxon>
        <taxon>Nematoda</taxon>
        <taxon>Chromadorea</taxon>
        <taxon>Rhabditida</taxon>
        <taxon>Rhabditina</taxon>
        <taxon>Rhabditomorpha</taxon>
        <taxon>Strongyloidea</taxon>
        <taxon>Ancylostomatidae</taxon>
        <taxon>Bunostominae</taxon>
        <taxon>Necator</taxon>
    </lineage>
</organism>
<reference evidence="3" key="1">
    <citation type="journal article" date="2014" name="Nat. Genet.">
        <title>Genome of the human hookworm Necator americanus.</title>
        <authorList>
            <person name="Tang Y.T."/>
            <person name="Gao X."/>
            <person name="Rosa B.A."/>
            <person name="Abubucker S."/>
            <person name="Hallsworth-Pepin K."/>
            <person name="Martin J."/>
            <person name="Tyagi R."/>
            <person name="Heizer E."/>
            <person name="Zhang X."/>
            <person name="Bhonagiri-Palsikar V."/>
            <person name="Minx P."/>
            <person name="Warren W.C."/>
            <person name="Wang Q."/>
            <person name="Zhan B."/>
            <person name="Hotez P.J."/>
            <person name="Sternberg P.W."/>
            <person name="Dougall A."/>
            <person name="Gaze S.T."/>
            <person name="Mulvenna J."/>
            <person name="Sotillo J."/>
            <person name="Ranganathan S."/>
            <person name="Rabelo E.M."/>
            <person name="Wilson R.K."/>
            <person name="Felgner P.L."/>
            <person name="Bethony J."/>
            <person name="Hawdon J.M."/>
            <person name="Gasser R.B."/>
            <person name="Loukas A."/>
            <person name="Mitreva M."/>
        </authorList>
    </citation>
    <scope>NUCLEOTIDE SEQUENCE [LARGE SCALE GENOMIC DNA]</scope>
</reference>
<proteinExistence type="predicted"/>
<dbReference type="KEGG" id="nai:NECAME_17919"/>
<keyword evidence="3" id="KW-1185">Reference proteome</keyword>
<accession>W2TGZ3</accession>
<keyword evidence="1" id="KW-1133">Transmembrane helix</keyword>
<dbReference type="InterPro" id="IPR052322">
    <property type="entry name" value="Mito_rRNA_Mtase_NSUN4"/>
</dbReference>
<feature type="transmembrane region" description="Helical" evidence="1">
    <location>
        <begin position="21"/>
        <end position="46"/>
    </location>
</feature>
<dbReference type="PANTHER" id="PTHR46955">
    <property type="entry name" value="PROTEIN CBG01349-RELATED"/>
    <property type="match status" value="1"/>
</dbReference>
<name>W2TGZ3_NECAM</name>
<evidence type="ECO:0000313" key="3">
    <source>
        <dbReference type="Proteomes" id="UP000053676"/>
    </source>
</evidence>
<evidence type="ECO:0000256" key="1">
    <source>
        <dbReference type="SAM" id="Phobius"/>
    </source>
</evidence>
<evidence type="ECO:0000313" key="2">
    <source>
        <dbReference type="EMBL" id="ETN81310.1"/>
    </source>
</evidence>
<keyword evidence="1" id="KW-0812">Transmembrane</keyword>
<feature type="non-terminal residue" evidence="2">
    <location>
        <position position="133"/>
    </location>
</feature>